<dbReference type="RefSeq" id="WP_317625701.1">
    <property type="nucleotide sequence ID" value="NZ_JANFFA010000002.1"/>
</dbReference>
<protein>
    <recommendedName>
        <fullName evidence="2">Porin domain-containing protein</fullName>
    </recommendedName>
</protein>
<dbReference type="GO" id="GO:0016020">
    <property type="term" value="C:membrane"/>
    <property type="evidence" value="ECO:0007669"/>
    <property type="project" value="InterPro"/>
</dbReference>
<dbReference type="InterPro" id="IPR033900">
    <property type="entry name" value="Gram_neg_porin_domain"/>
</dbReference>
<comment type="caution">
    <text evidence="3">The sequence shown here is derived from an EMBL/GenBank/DDBJ whole genome shotgun (WGS) entry which is preliminary data.</text>
</comment>
<name>A0AAJ1UA79_9RHOB</name>
<dbReference type="Gene3D" id="2.40.160.10">
    <property type="entry name" value="Porin"/>
    <property type="match status" value="1"/>
</dbReference>
<reference evidence="3" key="1">
    <citation type="submission" date="2022-07" db="EMBL/GenBank/DDBJ databases">
        <authorList>
            <person name="Otstavnykh N."/>
            <person name="Isaeva M."/>
            <person name="Bystritskaya E."/>
        </authorList>
    </citation>
    <scope>NUCLEOTIDE SEQUENCE</scope>
    <source>
        <strain evidence="3">10Alg 79</strain>
    </source>
</reference>
<accession>A0AAJ1UA79</accession>
<keyword evidence="1" id="KW-0732">Signal</keyword>
<evidence type="ECO:0000259" key="2">
    <source>
        <dbReference type="Pfam" id="PF13609"/>
    </source>
</evidence>
<dbReference type="GO" id="GO:0015288">
    <property type="term" value="F:porin activity"/>
    <property type="evidence" value="ECO:0007669"/>
    <property type="project" value="InterPro"/>
</dbReference>
<dbReference type="SUPFAM" id="SSF56935">
    <property type="entry name" value="Porins"/>
    <property type="match status" value="1"/>
</dbReference>
<dbReference type="EMBL" id="JANFFA010000002">
    <property type="protein sequence ID" value="MDQ2094083.1"/>
    <property type="molecule type" value="Genomic_DNA"/>
</dbReference>
<evidence type="ECO:0000313" key="3">
    <source>
        <dbReference type="EMBL" id="MDQ2094083.1"/>
    </source>
</evidence>
<dbReference type="Pfam" id="PF13609">
    <property type="entry name" value="Porin_4"/>
    <property type="match status" value="1"/>
</dbReference>
<gene>
    <name evidence="3" type="ORF">NOI20_08180</name>
</gene>
<evidence type="ECO:0000313" key="4">
    <source>
        <dbReference type="Proteomes" id="UP001227162"/>
    </source>
</evidence>
<dbReference type="Proteomes" id="UP001227162">
    <property type="component" value="Unassembled WGS sequence"/>
</dbReference>
<keyword evidence="4" id="KW-1185">Reference proteome</keyword>
<feature type="signal peptide" evidence="1">
    <location>
        <begin position="1"/>
        <end position="23"/>
    </location>
</feature>
<sequence length="337" mass="34852">MKNYLLGAGLTTAALCFAGAARAQDSRLSYEIEVEIGVDSVISSDIAGNEMTDTYATANVTLGYNLAPGVDAFLALTHESVLDPTGDRTFEDMGMYVGELGLSFAVGPAEVRVGKIGVPFGIAWDVTPGYYGTALAEDYELSEMIGVSAAVELAQGTLTASVFYMDDTGLSRSWGGTDRGRNTVAAGGAGNTGKLNNVALQYDVEFGATSLHAGASYLTRGQGDVADQKGLALGVVHGINDDLELMGEVAHFSGYGGTSDKATYATLGLAYTRGPITYSASLAQRDVTSTGKDRIATLGVDYEFKNGITLTSGYAFIDEAGANSQALGMAVVIPIGG</sequence>
<dbReference type="InterPro" id="IPR023614">
    <property type="entry name" value="Porin_dom_sf"/>
</dbReference>
<reference evidence="3" key="2">
    <citation type="submission" date="2023-04" db="EMBL/GenBank/DDBJ databases">
        <title>'Rhodoalgimonas zhirmunskyi' gen. nov., isolated from a red alga.</title>
        <authorList>
            <person name="Nedashkovskaya O.I."/>
            <person name="Otstavnykh N.Y."/>
            <person name="Bystritskaya E.P."/>
            <person name="Balabanova L.A."/>
            <person name="Isaeva M.P."/>
        </authorList>
    </citation>
    <scope>NUCLEOTIDE SEQUENCE</scope>
    <source>
        <strain evidence="3">10Alg 79</strain>
    </source>
</reference>
<feature type="domain" description="Porin" evidence="2">
    <location>
        <begin position="11"/>
        <end position="319"/>
    </location>
</feature>
<proteinExistence type="predicted"/>
<evidence type="ECO:0000256" key="1">
    <source>
        <dbReference type="SAM" id="SignalP"/>
    </source>
</evidence>
<organism evidence="3 4">
    <name type="scientific">Rhodalgimonas zhirmunskyi</name>
    <dbReference type="NCBI Taxonomy" id="2964767"/>
    <lineage>
        <taxon>Bacteria</taxon>
        <taxon>Pseudomonadati</taxon>
        <taxon>Pseudomonadota</taxon>
        <taxon>Alphaproteobacteria</taxon>
        <taxon>Rhodobacterales</taxon>
        <taxon>Roseobacteraceae</taxon>
        <taxon>Rhodalgimonas</taxon>
    </lineage>
</organism>
<feature type="chain" id="PRO_5042493259" description="Porin domain-containing protein" evidence="1">
    <location>
        <begin position="24"/>
        <end position="337"/>
    </location>
</feature>
<dbReference type="AlphaFoldDB" id="A0AAJ1UA79"/>